<comment type="caution">
    <text evidence="2">The sequence shown here is derived from an EMBL/GenBank/DDBJ whole genome shotgun (WGS) entry which is preliminary data.</text>
</comment>
<accession>A0AAD5YP16</accession>
<evidence type="ECO:0000313" key="3">
    <source>
        <dbReference type="Proteomes" id="UP001213000"/>
    </source>
</evidence>
<evidence type="ECO:0000256" key="1">
    <source>
        <dbReference type="SAM" id="MobiDB-lite"/>
    </source>
</evidence>
<feature type="compositionally biased region" description="Polar residues" evidence="1">
    <location>
        <begin position="39"/>
        <end position="48"/>
    </location>
</feature>
<dbReference type="EMBL" id="JANIEX010000689">
    <property type="protein sequence ID" value="KAJ3564147.1"/>
    <property type="molecule type" value="Genomic_DNA"/>
</dbReference>
<keyword evidence="3" id="KW-1185">Reference proteome</keyword>
<proteinExistence type="predicted"/>
<dbReference type="Proteomes" id="UP001213000">
    <property type="component" value="Unassembled WGS sequence"/>
</dbReference>
<gene>
    <name evidence="2" type="ORF">NP233_g8482</name>
</gene>
<feature type="compositionally biased region" description="Basic residues" evidence="1">
    <location>
        <begin position="132"/>
        <end position="143"/>
    </location>
</feature>
<feature type="compositionally biased region" description="Polar residues" evidence="1">
    <location>
        <begin position="222"/>
        <end position="242"/>
    </location>
</feature>
<feature type="compositionally biased region" description="Polar residues" evidence="1">
    <location>
        <begin position="77"/>
        <end position="87"/>
    </location>
</feature>
<evidence type="ECO:0000313" key="2">
    <source>
        <dbReference type="EMBL" id="KAJ3564147.1"/>
    </source>
</evidence>
<feature type="compositionally biased region" description="Basic and acidic residues" evidence="1">
    <location>
        <begin position="94"/>
        <end position="125"/>
    </location>
</feature>
<feature type="region of interest" description="Disordered" evidence="1">
    <location>
        <begin position="39"/>
        <end position="168"/>
    </location>
</feature>
<feature type="region of interest" description="Disordered" evidence="1">
    <location>
        <begin position="192"/>
        <end position="288"/>
    </location>
</feature>
<sequence length="288" mass="31216">MATRTFTVFQDVPTTEPVKAKSVPLNVMVTRSSARSNNILQGSSSLTENVPIDKENVHPVTGERAGTTAMPKKRKTNVLSVKSTTPLASKKVKSIKETKGAEPHSKKHKATSEVEKSKAVNKEPKAAGSSRKPVKRVTRKAPKLPRLEEETSAKSQEAESAESAAQAEIDSRCYDLTVKPLADVSQAYDAVETAGEPLTSSPSKPKFRKDTSAEPELRDFFPSSQTHASLPSTSTARASSSEPAERRKFSTPERKQIYAAFTFSTPSPASERFKSSSPSSDLPRLELA</sequence>
<protein>
    <submittedName>
        <fullName evidence="2">Uncharacterized protein</fullName>
    </submittedName>
</protein>
<dbReference type="AlphaFoldDB" id="A0AAD5YP16"/>
<name>A0AAD5YP16_9AGAR</name>
<reference evidence="2" key="1">
    <citation type="submission" date="2022-07" db="EMBL/GenBank/DDBJ databases">
        <title>Genome Sequence of Leucocoprinus birnbaumii.</title>
        <authorList>
            <person name="Buettner E."/>
        </authorList>
    </citation>
    <scope>NUCLEOTIDE SEQUENCE</scope>
    <source>
        <strain evidence="2">VT141</strain>
    </source>
</reference>
<organism evidence="2 3">
    <name type="scientific">Leucocoprinus birnbaumii</name>
    <dbReference type="NCBI Taxonomy" id="56174"/>
    <lineage>
        <taxon>Eukaryota</taxon>
        <taxon>Fungi</taxon>
        <taxon>Dikarya</taxon>
        <taxon>Basidiomycota</taxon>
        <taxon>Agaricomycotina</taxon>
        <taxon>Agaricomycetes</taxon>
        <taxon>Agaricomycetidae</taxon>
        <taxon>Agaricales</taxon>
        <taxon>Agaricineae</taxon>
        <taxon>Agaricaceae</taxon>
        <taxon>Leucocoprinus</taxon>
    </lineage>
</organism>
<feature type="compositionally biased region" description="Basic and acidic residues" evidence="1">
    <location>
        <begin position="243"/>
        <end position="256"/>
    </location>
</feature>
<feature type="compositionally biased region" description="Basic and acidic residues" evidence="1">
    <location>
        <begin position="208"/>
        <end position="219"/>
    </location>
</feature>